<evidence type="ECO:0000256" key="1">
    <source>
        <dbReference type="SAM" id="MobiDB-lite"/>
    </source>
</evidence>
<feature type="chain" id="PRO_5045494634" evidence="2">
    <location>
        <begin position="34"/>
        <end position="304"/>
    </location>
</feature>
<protein>
    <submittedName>
        <fullName evidence="3">Uncharacterized protein</fullName>
    </submittedName>
</protein>
<evidence type="ECO:0000256" key="2">
    <source>
        <dbReference type="SAM" id="SignalP"/>
    </source>
</evidence>
<keyword evidence="4" id="KW-1185">Reference proteome</keyword>
<dbReference type="EMBL" id="JBHLWQ010000184">
    <property type="protein sequence ID" value="MFC0202317.1"/>
    <property type="molecule type" value="Genomic_DNA"/>
</dbReference>
<dbReference type="RefSeq" id="WP_265506859.1">
    <property type="nucleotide sequence ID" value="NZ_JAOTBE010000019.1"/>
</dbReference>
<sequence length="304" mass="30589">MARGFLAGMVHGGLLGATALAVLSLLAPLPQTAADAPPEQTAPLPEADADNPAEQPATLPQPDTDALLAPPPADIDVPAEESAPLPRADADNPAEQPATLSQPGIDALLAPPPADTEVPSAPLRQDEADGSTQPDAPPRAPDVAPFVDGVPADPAPALTKPLDLPAGSEFGRGGDLPPVLPEQGGAAERAVPAGPLTAPAQEAAAFPPVQPARPETQADGRGPLQPDAGEGTPALTLPAPPTADMPRTTPATLAQPEADAERDALPQIAPEAAGSPDTAPRLPSPALDLSLPPDLTDLRRLERN</sequence>
<feature type="signal peptide" evidence="2">
    <location>
        <begin position="1"/>
        <end position="33"/>
    </location>
</feature>
<reference evidence="3 4" key="1">
    <citation type="submission" date="2024-09" db="EMBL/GenBank/DDBJ databases">
        <authorList>
            <person name="Sun Q."/>
            <person name="Mori K."/>
        </authorList>
    </citation>
    <scope>NUCLEOTIDE SEQUENCE [LARGE SCALE GENOMIC DNA]</scope>
    <source>
        <strain evidence="3 4">CCM 7904</strain>
    </source>
</reference>
<feature type="region of interest" description="Disordered" evidence="1">
    <location>
        <begin position="33"/>
        <end position="304"/>
    </location>
</feature>
<name>A0ABV6CNJ2_9RHOB</name>
<keyword evidence="2" id="KW-0732">Signal</keyword>
<dbReference type="Proteomes" id="UP001589795">
    <property type="component" value="Unassembled WGS sequence"/>
</dbReference>
<evidence type="ECO:0000313" key="3">
    <source>
        <dbReference type="EMBL" id="MFC0202317.1"/>
    </source>
</evidence>
<organism evidence="3 4">
    <name type="scientific">Paracoccus rhizosphaerae</name>
    <dbReference type="NCBI Taxonomy" id="1133347"/>
    <lineage>
        <taxon>Bacteria</taxon>
        <taxon>Pseudomonadati</taxon>
        <taxon>Pseudomonadota</taxon>
        <taxon>Alphaproteobacteria</taxon>
        <taxon>Rhodobacterales</taxon>
        <taxon>Paracoccaceae</taxon>
        <taxon>Paracoccus</taxon>
    </lineage>
</organism>
<gene>
    <name evidence="3" type="ORF">ACFFIZ_18920</name>
</gene>
<proteinExistence type="predicted"/>
<evidence type="ECO:0000313" key="4">
    <source>
        <dbReference type="Proteomes" id="UP001589795"/>
    </source>
</evidence>
<comment type="caution">
    <text evidence="3">The sequence shown here is derived from an EMBL/GenBank/DDBJ whole genome shotgun (WGS) entry which is preliminary data.</text>
</comment>
<accession>A0ABV6CNJ2</accession>
<feature type="compositionally biased region" description="Low complexity" evidence="1">
    <location>
        <begin position="279"/>
        <end position="295"/>
    </location>
</feature>